<reference evidence="10 11" key="1">
    <citation type="journal article" date="2014" name="Genome Biol. Evol.">
        <title>The secreted proteins of Achlya hypogyna and Thraustotheca clavata identify the ancestral oomycete secretome and reveal gene acquisitions by horizontal gene transfer.</title>
        <authorList>
            <person name="Misner I."/>
            <person name="Blouin N."/>
            <person name="Leonard G."/>
            <person name="Richards T.A."/>
            <person name="Lane C.E."/>
        </authorList>
    </citation>
    <scope>NUCLEOTIDE SEQUENCE [LARGE SCALE GENOMIC DNA]</scope>
    <source>
        <strain evidence="10 11">ATCC 34112</strain>
    </source>
</reference>
<protein>
    <submittedName>
        <fullName evidence="10">Beta-secretase</fullName>
    </submittedName>
</protein>
<keyword evidence="2" id="KW-0645">Protease</keyword>
<evidence type="ECO:0000313" key="10">
    <source>
        <dbReference type="EMBL" id="OQR90809.1"/>
    </source>
</evidence>
<comment type="caution">
    <text evidence="10">The sequence shown here is derived from an EMBL/GenBank/DDBJ whole genome shotgun (WGS) entry which is preliminary data.</text>
</comment>
<keyword evidence="8" id="KW-0812">Transmembrane</keyword>
<feature type="transmembrane region" description="Helical" evidence="8">
    <location>
        <begin position="440"/>
        <end position="466"/>
    </location>
</feature>
<keyword evidence="8" id="KW-1133">Transmembrane helix</keyword>
<sequence>MKASMVYLLEFVHEYSNIMHLCNDLAYYMKLTIGEPVYSNSSKKNTFTMLLDTGSSNAAVATSSCCSKLSVHTYSCTSSSTCKSYNNGEQVQVNYVIGSWTGNMVQDTFSSPNMSALPNIPFATITSQSNFLDGGFDGILGMAYSSIAEPQNEPPMTMQEALVSQNIIKDIFSLQLCGVLQPYVNGYLPTADSGLIVLGGIQAPNTTAPYRGNIVYSPIVQKKWYVVLVTNMGYNGVSLNYSCSVYNTPKSIVDSGTSNLVVPTSVYTTLLSQIQAATLAAIPSFPLDYFSDSVACCESYCDPSDASSPLLSLPSITVSMALDGNTKEHFTITIPPTYYWRPISASNGFTTSNCRIYGISEGTGTMLGNVFMDGLHIIHDREHSQMGFAIADNCANKANSSKTISITPISTSWCDCIASTMKTDNLLSSYWPGSKPCFFWFWWDYVIIVAACIIVFCGAIVVYLYIVKRIRRSRNASPPLQQTLLENTPSAILSSNSSDHILIAQEEHRTAQGSKD</sequence>
<keyword evidence="8" id="KW-0472">Membrane</keyword>
<keyword evidence="5" id="KW-0378">Hydrolase</keyword>
<keyword evidence="3" id="KW-0732">Signal</keyword>
<evidence type="ECO:0000259" key="9">
    <source>
        <dbReference type="PROSITE" id="PS51767"/>
    </source>
</evidence>
<accession>A0A1V9YYC3</accession>
<dbReference type="AlphaFoldDB" id="A0A1V9YYC3"/>
<organism evidence="10 11">
    <name type="scientific">Thraustotheca clavata</name>
    <dbReference type="NCBI Taxonomy" id="74557"/>
    <lineage>
        <taxon>Eukaryota</taxon>
        <taxon>Sar</taxon>
        <taxon>Stramenopiles</taxon>
        <taxon>Oomycota</taxon>
        <taxon>Saprolegniomycetes</taxon>
        <taxon>Saprolegniales</taxon>
        <taxon>Achlyaceae</taxon>
        <taxon>Thraustotheca</taxon>
    </lineage>
</organism>
<evidence type="ECO:0000256" key="3">
    <source>
        <dbReference type="ARBA" id="ARBA00022729"/>
    </source>
</evidence>
<feature type="active site" evidence="7">
    <location>
        <position position="52"/>
    </location>
</feature>
<dbReference type="STRING" id="74557.A0A1V9YYC3"/>
<dbReference type="Gene3D" id="2.40.70.10">
    <property type="entry name" value="Acid Proteases"/>
    <property type="match status" value="2"/>
</dbReference>
<evidence type="ECO:0000256" key="5">
    <source>
        <dbReference type="ARBA" id="ARBA00022801"/>
    </source>
</evidence>
<dbReference type="Pfam" id="PF00026">
    <property type="entry name" value="Asp"/>
    <property type="match status" value="1"/>
</dbReference>
<feature type="domain" description="Peptidase A1" evidence="9">
    <location>
        <begin position="27"/>
        <end position="389"/>
    </location>
</feature>
<evidence type="ECO:0000313" key="11">
    <source>
        <dbReference type="Proteomes" id="UP000243217"/>
    </source>
</evidence>
<dbReference type="SUPFAM" id="SSF50630">
    <property type="entry name" value="Acid proteases"/>
    <property type="match status" value="1"/>
</dbReference>
<dbReference type="Proteomes" id="UP000243217">
    <property type="component" value="Unassembled WGS sequence"/>
</dbReference>
<dbReference type="PANTHER" id="PTHR47965">
    <property type="entry name" value="ASPARTYL PROTEASE-RELATED"/>
    <property type="match status" value="1"/>
</dbReference>
<keyword evidence="11" id="KW-1185">Reference proteome</keyword>
<evidence type="ECO:0000256" key="2">
    <source>
        <dbReference type="ARBA" id="ARBA00022670"/>
    </source>
</evidence>
<dbReference type="InterPro" id="IPR001461">
    <property type="entry name" value="Aspartic_peptidase_A1"/>
</dbReference>
<dbReference type="PANTHER" id="PTHR47965:SF12">
    <property type="entry name" value="ASPARTIC PROTEINASE 3-RELATED"/>
    <property type="match status" value="1"/>
</dbReference>
<dbReference type="InterPro" id="IPR021109">
    <property type="entry name" value="Peptidase_aspartic_dom_sf"/>
</dbReference>
<feature type="active site" evidence="7">
    <location>
        <position position="254"/>
    </location>
</feature>
<dbReference type="GO" id="GO:0006508">
    <property type="term" value="P:proteolysis"/>
    <property type="evidence" value="ECO:0007669"/>
    <property type="project" value="UniProtKB-KW"/>
</dbReference>
<dbReference type="PRINTS" id="PR00792">
    <property type="entry name" value="PEPSIN"/>
</dbReference>
<evidence type="ECO:0000256" key="8">
    <source>
        <dbReference type="SAM" id="Phobius"/>
    </source>
</evidence>
<dbReference type="GO" id="GO:0004190">
    <property type="term" value="F:aspartic-type endopeptidase activity"/>
    <property type="evidence" value="ECO:0007669"/>
    <property type="project" value="UniProtKB-KW"/>
</dbReference>
<keyword evidence="4" id="KW-0064">Aspartyl protease</keyword>
<proteinExistence type="inferred from homology"/>
<name>A0A1V9YYC3_9STRA</name>
<dbReference type="OrthoDB" id="2747330at2759"/>
<comment type="similarity">
    <text evidence="1">Belongs to the peptidase A1 family.</text>
</comment>
<dbReference type="EMBL" id="JNBS01002489">
    <property type="protein sequence ID" value="OQR90809.1"/>
    <property type="molecule type" value="Genomic_DNA"/>
</dbReference>
<evidence type="ECO:0000256" key="7">
    <source>
        <dbReference type="PIRSR" id="PIRSR601461-1"/>
    </source>
</evidence>
<dbReference type="InterPro" id="IPR033121">
    <property type="entry name" value="PEPTIDASE_A1"/>
</dbReference>
<evidence type="ECO:0000256" key="1">
    <source>
        <dbReference type="ARBA" id="ARBA00007447"/>
    </source>
</evidence>
<keyword evidence="6" id="KW-0865">Zymogen</keyword>
<gene>
    <name evidence="10" type="ORF">THRCLA_09198</name>
</gene>
<evidence type="ECO:0000256" key="4">
    <source>
        <dbReference type="ARBA" id="ARBA00022750"/>
    </source>
</evidence>
<evidence type="ECO:0000256" key="6">
    <source>
        <dbReference type="ARBA" id="ARBA00023145"/>
    </source>
</evidence>
<dbReference type="PROSITE" id="PS51767">
    <property type="entry name" value="PEPTIDASE_A1"/>
    <property type="match status" value="1"/>
</dbReference>